<dbReference type="RefSeq" id="WP_046158274.1">
    <property type="nucleotide sequence ID" value="NZ_CP017707.1"/>
</dbReference>
<evidence type="ECO:0000313" key="1">
    <source>
        <dbReference type="EMBL" id="AOZ49691.1"/>
    </source>
</evidence>
<dbReference type="Proteomes" id="UP000178776">
    <property type="component" value="Chromosome"/>
</dbReference>
<organism evidence="1 2">
    <name type="scientific">Chromobacterium vaccinii</name>
    <dbReference type="NCBI Taxonomy" id="1108595"/>
    <lineage>
        <taxon>Bacteria</taxon>
        <taxon>Pseudomonadati</taxon>
        <taxon>Pseudomonadota</taxon>
        <taxon>Betaproteobacteria</taxon>
        <taxon>Neisseriales</taxon>
        <taxon>Chromobacteriaceae</taxon>
        <taxon>Chromobacterium</taxon>
    </lineage>
</organism>
<dbReference type="PANTHER" id="PTHR33164">
    <property type="entry name" value="TRANSCRIPTIONAL REGULATOR, MARR FAMILY"/>
    <property type="match status" value="1"/>
</dbReference>
<dbReference type="GO" id="GO:0006950">
    <property type="term" value="P:response to stress"/>
    <property type="evidence" value="ECO:0007669"/>
    <property type="project" value="TreeGrafter"/>
</dbReference>
<dbReference type="EMBL" id="CP017707">
    <property type="protein sequence ID" value="AOZ49691.1"/>
    <property type="molecule type" value="Genomic_DNA"/>
</dbReference>
<dbReference type="KEGG" id="cvc:BKX93_06545"/>
<dbReference type="GO" id="GO:0003700">
    <property type="term" value="F:DNA-binding transcription factor activity"/>
    <property type="evidence" value="ECO:0007669"/>
    <property type="project" value="InterPro"/>
</dbReference>
<sequence length="175" mass="19386">MDARHPQDASAAMAPHLQLMADTADADTPQDAAAAGLLLLWLGDDVLLRLNQHLSPLGISENKLHVLLLFRLFEDGRLGAEPPTPSSIADYFGITRASATGLLDWLEKRRLIARHPHPADRRSLQLSLTQEARALLKQALPDFWRACAGLTSHLDAQERQQLLRLLAKVWGQVKN</sequence>
<dbReference type="GeneID" id="68840866"/>
<dbReference type="InterPro" id="IPR000835">
    <property type="entry name" value="HTH_MarR-typ"/>
</dbReference>
<dbReference type="Gene3D" id="1.10.10.10">
    <property type="entry name" value="Winged helix-like DNA-binding domain superfamily/Winged helix DNA-binding domain"/>
    <property type="match status" value="1"/>
</dbReference>
<dbReference type="InterPro" id="IPR036390">
    <property type="entry name" value="WH_DNA-bd_sf"/>
</dbReference>
<proteinExistence type="predicted"/>
<dbReference type="SUPFAM" id="SSF46785">
    <property type="entry name" value="Winged helix' DNA-binding domain"/>
    <property type="match status" value="1"/>
</dbReference>
<protein>
    <submittedName>
        <fullName evidence="1">MarR family transcriptional regulator</fullName>
    </submittedName>
</protein>
<dbReference type="InterPro" id="IPR036388">
    <property type="entry name" value="WH-like_DNA-bd_sf"/>
</dbReference>
<accession>A0A1D9LEJ6</accession>
<dbReference type="PRINTS" id="PR00598">
    <property type="entry name" value="HTHMARR"/>
</dbReference>
<dbReference type="PROSITE" id="PS50995">
    <property type="entry name" value="HTH_MARR_2"/>
    <property type="match status" value="1"/>
</dbReference>
<dbReference type="InterPro" id="IPR039422">
    <property type="entry name" value="MarR/SlyA-like"/>
</dbReference>
<dbReference type="AlphaFoldDB" id="A0A1D9LEJ6"/>
<gene>
    <name evidence="1" type="ORF">BKX93_06545</name>
</gene>
<dbReference type="STRING" id="1108595.BKX93_06545"/>
<evidence type="ECO:0000313" key="2">
    <source>
        <dbReference type="Proteomes" id="UP000178776"/>
    </source>
</evidence>
<dbReference type="PANTHER" id="PTHR33164:SF43">
    <property type="entry name" value="HTH-TYPE TRANSCRIPTIONAL REPRESSOR YETL"/>
    <property type="match status" value="1"/>
</dbReference>
<dbReference type="Pfam" id="PF01047">
    <property type="entry name" value="MarR"/>
    <property type="match status" value="1"/>
</dbReference>
<name>A0A1D9LEJ6_9NEIS</name>
<reference evidence="1 2" key="1">
    <citation type="submission" date="2016-10" db="EMBL/GenBank/DDBJ databases">
        <title>Chromobacterium muskegensis sp. nov., an insecticidal bacterium isolated from Sphagnum bogs.</title>
        <authorList>
            <person name="Sparks M.E."/>
            <person name="Blackburn M.B."/>
            <person name="Gundersen-Rindal D.E."/>
            <person name="Mitchell A."/>
            <person name="Farrar R."/>
            <person name="Kuhar D."/>
        </authorList>
    </citation>
    <scope>NUCLEOTIDE SEQUENCE [LARGE SCALE GENOMIC DNA]</scope>
    <source>
        <strain evidence="1 2">21-1</strain>
    </source>
</reference>
<dbReference type="SMART" id="SM00347">
    <property type="entry name" value="HTH_MARR"/>
    <property type="match status" value="1"/>
</dbReference>